<evidence type="ECO:0000256" key="1">
    <source>
        <dbReference type="SAM" id="MobiDB-lite"/>
    </source>
</evidence>
<proteinExistence type="predicted"/>
<dbReference type="AlphaFoldDB" id="A0A2P2KDB7"/>
<protein>
    <submittedName>
        <fullName evidence="2">FAD-dependent urate hydroxylase-like isoform X2</fullName>
    </submittedName>
</protein>
<accession>A0A2P2KDB7</accession>
<organism evidence="2">
    <name type="scientific">Rhizophora mucronata</name>
    <name type="common">Asiatic mangrove</name>
    <dbReference type="NCBI Taxonomy" id="61149"/>
    <lineage>
        <taxon>Eukaryota</taxon>
        <taxon>Viridiplantae</taxon>
        <taxon>Streptophyta</taxon>
        <taxon>Embryophyta</taxon>
        <taxon>Tracheophyta</taxon>
        <taxon>Spermatophyta</taxon>
        <taxon>Magnoliopsida</taxon>
        <taxon>eudicotyledons</taxon>
        <taxon>Gunneridae</taxon>
        <taxon>Pentapetalae</taxon>
        <taxon>rosids</taxon>
        <taxon>fabids</taxon>
        <taxon>Malpighiales</taxon>
        <taxon>Rhizophoraceae</taxon>
        <taxon>Rhizophora</taxon>
    </lineage>
</organism>
<name>A0A2P2KDB7_RHIMU</name>
<feature type="region of interest" description="Disordered" evidence="1">
    <location>
        <begin position="49"/>
        <end position="69"/>
    </location>
</feature>
<evidence type="ECO:0000313" key="2">
    <source>
        <dbReference type="EMBL" id="MBX03712.1"/>
    </source>
</evidence>
<reference evidence="2" key="1">
    <citation type="submission" date="2018-02" db="EMBL/GenBank/DDBJ databases">
        <title>Rhizophora mucronata_Transcriptome.</title>
        <authorList>
            <person name="Meera S.P."/>
            <person name="Sreeshan A."/>
            <person name="Augustine A."/>
        </authorList>
    </citation>
    <scope>NUCLEOTIDE SEQUENCE</scope>
    <source>
        <tissue evidence="2">Leaf</tissue>
    </source>
</reference>
<sequence>MTNYGPKNYPPTNQKTMDKVQTQQLIKRILDANYLIFLFSLTSMFRVSNKQNGVHARTKKRKNPDRSRA</sequence>
<dbReference type="EMBL" id="GGEC01023228">
    <property type="protein sequence ID" value="MBX03712.1"/>
    <property type="molecule type" value="Transcribed_RNA"/>
</dbReference>